<dbReference type="AlphaFoldDB" id="A0A0D0CYL5"/>
<accession>A0A0D0CYL5</accession>
<evidence type="ECO:0000313" key="2">
    <source>
        <dbReference type="Proteomes" id="UP000054538"/>
    </source>
</evidence>
<reference evidence="2" key="2">
    <citation type="submission" date="2015-01" db="EMBL/GenBank/DDBJ databases">
        <title>Evolutionary Origins and Diversification of the Mycorrhizal Mutualists.</title>
        <authorList>
            <consortium name="DOE Joint Genome Institute"/>
            <consortium name="Mycorrhizal Genomics Consortium"/>
            <person name="Kohler A."/>
            <person name="Kuo A."/>
            <person name="Nagy L.G."/>
            <person name="Floudas D."/>
            <person name="Copeland A."/>
            <person name="Barry K.W."/>
            <person name="Cichocki N."/>
            <person name="Veneault-Fourrey C."/>
            <person name="LaButti K."/>
            <person name="Lindquist E.A."/>
            <person name="Lipzen A."/>
            <person name="Lundell T."/>
            <person name="Morin E."/>
            <person name="Murat C."/>
            <person name="Riley R."/>
            <person name="Ohm R."/>
            <person name="Sun H."/>
            <person name="Tunlid A."/>
            <person name="Henrissat B."/>
            <person name="Grigoriev I.V."/>
            <person name="Hibbett D.S."/>
            <person name="Martin F."/>
        </authorList>
    </citation>
    <scope>NUCLEOTIDE SEQUENCE [LARGE SCALE GENOMIC DNA]</scope>
    <source>
        <strain evidence="2">Ve08.2h10</strain>
    </source>
</reference>
<gene>
    <name evidence="1" type="ORF">PAXRUDRAFT_180477</name>
</gene>
<evidence type="ECO:0000313" key="1">
    <source>
        <dbReference type="EMBL" id="KIK72544.1"/>
    </source>
</evidence>
<keyword evidence="2" id="KW-1185">Reference proteome</keyword>
<name>A0A0D0CYL5_9AGAM</name>
<dbReference type="InParanoid" id="A0A0D0CYL5"/>
<organism evidence="1 2">
    <name type="scientific">Paxillus rubicundulus Ve08.2h10</name>
    <dbReference type="NCBI Taxonomy" id="930991"/>
    <lineage>
        <taxon>Eukaryota</taxon>
        <taxon>Fungi</taxon>
        <taxon>Dikarya</taxon>
        <taxon>Basidiomycota</taxon>
        <taxon>Agaricomycotina</taxon>
        <taxon>Agaricomycetes</taxon>
        <taxon>Agaricomycetidae</taxon>
        <taxon>Boletales</taxon>
        <taxon>Paxilineae</taxon>
        <taxon>Paxillaceae</taxon>
        <taxon>Paxillus</taxon>
    </lineage>
</organism>
<sequence length="125" mass="14114">LLWFSVQSVLPESMEYLTDVLLIDYDADIKHISEDGINEKLESCRSVCQTKRHYWPLIGAIAGAEGGLPFVSRRDVDKMVGVPEINLDIDFTTARGVEQVGDEWEWVAVFLCDFVESSEVDTKSE</sequence>
<dbReference type="HOGENOM" id="CLU_143913_0_0_1"/>
<protein>
    <submittedName>
        <fullName evidence="1">Unplaced genomic scaffold scaffold_5890, whole genome shotgun sequence</fullName>
    </submittedName>
</protein>
<dbReference type="EMBL" id="KN830712">
    <property type="protein sequence ID" value="KIK72544.1"/>
    <property type="molecule type" value="Genomic_DNA"/>
</dbReference>
<dbReference type="OrthoDB" id="3046524at2759"/>
<proteinExistence type="predicted"/>
<feature type="non-terminal residue" evidence="1">
    <location>
        <position position="1"/>
    </location>
</feature>
<dbReference type="Proteomes" id="UP000054538">
    <property type="component" value="Unassembled WGS sequence"/>
</dbReference>
<reference evidence="1 2" key="1">
    <citation type="submission" date="2014-04" db="EMBL/GenBank/DDBJ databases">
        <authorList>
            <consortium name="DOE Joint Genome Institute"/>
            <person name="Kuo A."/>
            <person name="Kohler A."/>
            <person name="Jargeat P."/>
            <person name="Nagy L.G."/>
            <person name="Floudas D."/>
            <person name="Copeland A."/>
            <person name="Barry K.W."/>
            <person name="Cichocki N."/>
            <person name="Veneault-Fourrey C."/>
            <person name="LaButti K."/>
            <person name="Lindquist E.A."/>
            <person name="Lipzen A."/>
            <person name="Lundell T."/>
            <person name="Morin E."/>
            <person name="Murat C."/>
            <person name="Sun H."/>
            <person name="Tunlid A."/>
            <person name="Henrissat B."/>
            <person name="Grigoriev I.V."/>
            <person name="Hibbett D.S."/>
            <person name="Martin F."/>
            <person name="Nordberg H.P."/>
            <person name="Cantor M.N."/>
            <person name="Hua S.X."/>
        </authorList>
    </citation>
    <scope>NUCLEOTIDE SEQUENCE [LARGE SCALE GENOMIC DNA]</scope>
    <source>
        <strain evidence="1 2">Ve08.2h10</strain>
    </source>
</reference>